<dbReference type="InterPro" id="IPR008936">
    <property type="entry name" value="Rho_GTPase_activation_prot"/>
</dbReference>
<evidence type="ECO:0000259" key="8">
    <source>
        <dbReference type="PROSITE" id="PS50081"/>
    </source>
</evidence>
<dbReference type="InterPro" id="IPR032498">
    <property type="entry name" value="PI3K_P85_iSH2"/>
</dbReference>
<dbReference type="CDD" id="cd09942">
    <property type="entry name" value="SH2_nSH2_p85_like"/>
    <property type="match status" value="1"/>
</dbReference>
<dbReference type="EMBL" id="GANO01004171">
    <property type="protein sequence ID" value="JAB55700.1"/>
    <property type="molecule type" value="mRNA"/>
</dbReference>
<evidence type="ECO:0000313" key="11">
    <source>
        <dbReference type="EMBL" id="JAB55700.1"/>
    </source>
</evidence>
<dbReference type="InterPro" id="IPR002219">
    <property type="entry name" value="PKC_DAG/PE"/>
</dbReference>
<dbReference type="Gene3D" id="3.30.505.10">
    <property type="entry name" value="SH2 domain"/>
    <property type="match status" value="2"/>
</dbReference>
<feature type="domain" description="Rho-GAP" evidence="10">
    <location>
        <begin position="359"/>
        <end position="555"/>
    </location>
</feature>
<organism evidence="11">
    <name type="scientific">Corethrella appendiculata</name>
    <dbReference type="NCBI Taxonomy" id="1370023"/>
    <lineage>
        <taxon>Eukaryota</taxon>
        <taxon>Metazoa</taxon>
        <taxon>Ecdysozoa</taxon>
        <taxon>Arthropoda</taxon>
        <taxon>Hexapoda</taxon>
        <taxon>Insecta</taxon>
        <taxon>Pterygota</taxon>
        <taxon>Neoptera</taxon>
        <taxon>Endopterygota</taxon>
        <taxon>Diptera</taxon>
        <taxon>Nematocera</taxon>
        <taxon>Culicoidea</taxon>
        <taxon>Chaoboridae</taxon>
        <taxon>Corethrella</taxon>
    </lineage>
</organism>
<dbReference type="PROSITE" id="PS50105">
    <property type="entry name" value="SAM_DOMAIN"/>
    <property type="match status" value="1"/>
</dbReference>
<name>U5ETW2_9DIPT</name>
<dbReference type="InterPro" id="IPR035022">
    <property type="entry name" value="PI3kinase_P85_nSH2"/>
</dbReference>
<dbReference type="InterPro" id="IPR051854">
    <property type="entry name" value="Rho-type_GAP"/>
</dbReference>
<dbReference type="GO" id="GO:0007165">
    <property type="term" value="P:signal transduction"/>
    <property type="evidence" value="ECO:0007669"/>
    <property type="project" value="InterPro"/>
</dbReference>
<feature type="compositionally biased region" description="Low complexity" evidence="6">
    <location>
        <begin position="1062"/>
        <end position="1085"/>
    </location>
</feature>
<dbReference type="InterPro" id="IPR000198">
    <property type="entry name" value="RhoGAP_dom"/>
</dbReference>
<evidence type="ECO:0000256" key="6">
    <source>
        <dbReference type="SAM" id="MobiDB-lite"/>
    </source>
</evidence>
<keyword evidence="11" id="KW-0418">Kinase</keyword>
<dbReference type="Gene3D" id="1.10.287.1490">
    <property type="match status" value="1"/>
</dbReference>
<dbReference type="InterPro" id="IPR036860">
    <property type="entry name" value="SH2_dom_sf"/>
</dbReference>
<dbReference type="Gene3D" id="3.30.60.20">
    <property type="match status" value="2"/>
</dbReference>
<evidence type="ECO:0000259" key="10">
    <source>
        <dbReference type="PROSITE" id="PS50238"/>
    </source>
</evidence>
<dbReference type="SUPFAM" id="SSF57889">
    <property type="entry name" value="Cysteine-rich domain"/>
    <property type="match status" value="2"/>
</dbReference>
<feature type="coiled-coil region" evidence="5">
    <location>
        <begin position="803"/>
        <end position="830"/>
    </location>
</feature>
<dbReference type="PROSITE" id="PS00479">
    <property type="entry name" value="ZF_DAG_PE_1"/>
    <property type="match status" value="2"/>
</dbReference>
<feature type="domain" description="Phorbol-ester/DAG-type" evidence="8">
    <location>
        <begin position="88"/>
        <end position="139"/>
    </location>
</feature>
<evidence type="ECO:0000259" key="9">
    <source>
        <dbReference type="PROSITE" id="PS50105"/>
    </source>
</evidence>
<dbReference type="GO" id="GO:0005096">
    <property type="term" value="F:GTPase activator activity"/>
    <property type="evidence" value="ECO:0007669"/>
    <property type="project" value="UniProtKB-KW"/>
</dbReference>
<feature type="region of interest" description="Disordered" evidence="6">
    <location>
        <begin position="20"/>
        <end position="46"/>
    </location>
</feature>
<feature type="domain" description="SH2" evidence="7">
    <location>
        <begin position="961"/>
        <end position="1054"/>
    </location>
</feature>
<dbReference type="PRINTS" id="PR00678">
    <property type="entry name" value="PI3KINASEP85"/>
</dbReference>
<keyword evidence="4" id="KW-0727">SH2 domain</keyword>
<dbReference type="SUPFAM" id="SSF47769">
    <property type="entry name" value="SAM/Pointed domain"/>
    <property type="match status" value="1"/>
</dbReference>
<accession>U5ETW2</accession>
<dbReference type="PANTHER" id="PTHR46075">
    <property type="entry name" value="CHIMERIN FAMILY MEMBER"/>
    <property type="match status" value="1"/>
</dbReference>
<dbReference type="PROSITE" id="PS50081">
    <property type="entry name" value="ZF_DAG_PE_2"/>
    <property type="match status" value="2"/>
</dbReference>
<dbReference type="GO" id="GO:0016301">
    <property type="term" value="F:kinase activity"/>
    <property type="evidence" value="ECO:0007669"/>
    <property type="project" value="UniProtKB-KW"/>
</dbReference>
<dbReference type="CDD" id="cd12923">
    <property type="entry name" value="iSH2_PI3K_IA_R"/>
    <property type="match status" value="1"/>
</dbReference>
<feature type="domain" description="Phorbol-ester/DAG-type" evidence="8">
    <location>
        <begin position="287"/>
        <end position="337"/>
    </location>
</feature>
<dbReference type="CDD" id="cd00159">
    <property type="entry name" value="RhoGAP"/>
    <property type="match status" value="1"/>
</dbReference>
<dbReference type="SMART" id="SM00252">
    <property type="entry name" value="SH2"/>
    <property type="match status" value="2"/>
</dbReference>
<dbReference type="InterPro" id="IPR001660">
    <property type="entry name" value="SAM"/>
</dbReference>
<dbReference type="Pfam" id="PF00130">
    <property type="entry name" value="C1_1"/>
    <property type="match status" value="1"/>
</dbReference>
<dbReference type="InterPro" id="IPR046349">
    <property type="entry name" value="C1-like_sf"/>
</dbReference>
<dbReference type="Gene3D" id="1.10.555.10">
    <property type="entry name" value="Rho GTPase activation protein"/>
    <property type="match status" value="1"/>
</dbReference>
<dbReference type="PROSITE" id="PS50238">
    <property type="entry name" value="RHOGAP"/>
    <property type="match status" value="1"/>
</dbReference>
<evidence type="ECO:0000256" key="1">
    <source>
        <dbReference type="ARBA" id="ARBA00022468"/>
    </source>
</evidence>
<dbReference type="Pfam" id="PF16454">
    <property type="entry name" value="PI3K_P85_iSH2"/>
    <property type="match status" value="1"/>
</dbReference>
<dbReference type="InterPro" id="IPR013761">
    <property type="entry name" value="SAM/pointed_sf"/>
</dbReference>
<dbReference type="Pfam" id="PF00017">
    <property type="entry name" value="SH2"/>
    <property type="match status" value="2"/>
</dbReference>
<dbReference type="SMART" id="SM00454">
    <property type="entry name" value="SAM"/>
    <property type="match status" value="1"/>
</dbReference>
<dbReference type="FunFam" id="1.10.555.10:FF:000070">
    <property type="entry name" value="Phosphatidylinositol 3-kinase regulatory subunit alpha-like Protein"/>
    <property type="match status" value="1"/>
</dbReference>
<dbReference type="FunFam" id="3.30.505.10:FF:000080">
    <property type="entry name" value="Pi3K21B, isoform C"/>
    <property type="match status" value="1"/>
</dbReference>
<keyword evidence="2" id="KW-0479">Metal-binding</keyword>
<keyword evidence="1" id="KW-0343">GTPase activation</keyword>
<dbReference type="Gene3D" id="1.10.150.50">
    <property type="entry name" value="Transcription Factor, Ets-1"/>
    <property type="match status" value="1"/>
</dbReference>
<dbReference type="CDD" id="cd20829">
    <property type="entry name" value="C1_PIK3R-like_rpt1"/>
    <property type="match status" value="1"/>
</dbReference>
<feature type="domain" description="SAM" evidence="9">
    <location>
        <begin position="162"/>
        <end position="225"/>
    </location>
</feature>
<proteinExistence type="evidence at transcript level"/>
<sequence>MTPAVTIVASTMAALTITKSSSTSSSSSPSSTTITTTNNNNSSKDGNTDTYCSEDIYVPCVTPSPNLVSGFVNKKDEFTNKTNIINKYHTLVPVYFVTPIICLLCRDYIWGLGSQGKQCINCLSCYHIKCLPLAVHHMCQRNPDVYPKIPRTFEKDKSINEWTSENVLQWMAALNLYAYADVFKSKDIKGCDLTNLDRDKLGQMGIKNEFHQQTILACIKDLLNSGDTPIQTNIVILEDNTTTSSSASSLVTTVSTVTTSAAPITTTLSSPHQQQAANVDKTVNENAHDLIDYSFSKIEKCDKCHQYMRGLVQQGLLCKQCKLVLHRQCAATGLKICSDAAIAVQQKTRIYNRDYIFGLGLCNQFLVNELPAPKLVVILCNDLEQKALCNTNLDLYQLYRTTPTNYDEVIKLRNQLNDDVLSTDLSGYSPACVATVLKKFLRELPDPIFTTNSYDKFIEAAKCASDKQSIQQLLKLLCDLPQHHIFTLQFIMKHLIRVCRMQCQRNRTEQPTILIQVWCHILMRPPWENIVQIVYNTEAHIRIMELLLHKGEWGEKLPEFASPPAIPPRKISRIQQQHPQLQNIGSGVTNSSITSVTTLTTSKLSSILPSAGAVNKQNSIVVVTTQPTAAQSSATVSITTNKLMQNSDLMTVSATVTGLGTKPNNATETNSTTLQDAEWYWGKITRDEVKDKMLDAADGSFLVRDATSGCGEYTLTLKKDGTDRVIKIYHSQGKYGFTRECTFNSVVDLINYYRNESLKEYNTILDIKLLYPISRLEDDLIYNNNFGDINKVVQKFIETDQYLNEKTHEMEKLTDQYSTAKTQIDLKRQAHEAFKEAEKMFVDQLLIQARYEKDAQPHEKIGLAVNHELINERMKELSRCKDHLIEVMDKEVLVMRQFERNITQLKPEIHNLMKQKDRYHEFMVNSGINEHQIKTIMNEGYCAWVSNQNNPETSHAKEITWFLPNCTRNEAEQFLNGKPTGTFLIRARNAGHYALSIVCNDTINHCIIHETERGFGFAEPYNIYETLTKLVLHYATNSLEEHNDSLQTTLKYPVFQHKHPNSTSTASATTTTAQQSSSSTSSSSSLSHSNMNI</sequence>
<evidence type="ECO:0000256" key="2">
    <source>
        <dbReference type="ARBA" id="ARBA00022723"/>
    </source>
</evidence>
<evidence type="ECO:0000256" key="3">
    <source>
        <dbReference type="ARBA" id="ARBA00022833"/>
    </source>
</evidence>
<dbReference type="FunFam" id="1.10.150.50:FF:000146">
    <property type="entry name" value="Phosphatidylinositol 3-kinase regulatory subunit alpha-like Protein"/>
    <property type="match status" value="1"/>
</dbReference>
<evidence type="ECO:0000256" key="5">
    <source>
        <dbReference type="SAM" id="Coils"/>
    </source>
</evidence>
<keyword evidence="11" id="KW-0808">Transferase</keyword>
<dbReference type="Pfam" id="PF00620">
    <property type="entry name" value="RhoGAP"/>
    <property type="match status" value="1"/>
</dbReference>
<dbReference type="Pfam" id="PF07647">
    <property type="entry name" value="SAM_2"/>
    <property type="match status" value="1"/>
</dbReference>
<reference evidence="11" key="1">
    <citation type="journal article" date="2014" name="Insect Biochem. Mol. Biol.">
        <title>An insight into the sialome of the frog biting fly, Corethrella appendiculata.</title>
        <authorList>
            <person name="Ribeiro J.M.C."/>
            <person name="Chagas A.C."/>
            <person name="Pham V.M."/>
            <person name="Lounibos L.P."/>
            <person name="Calvo E."/>
        </authorList>
    </citation>
    <scope>NUCLEOTIDE SEQUENCE</scope>
    <source>
        <tissue evidence="11">Salivary glands</tissue>
    </source>
</reference>
<dbReference type="GO" id="GO:0046872">
    <property type="term" value="F:metal ion binding"/>
    <property type="evidence" value="ECO:0007669"/>
    <property type="project" value="UniProtKB-KW"/>
</dbReference>
<dbReference type="InterPro" id="IPR000980">
    <property type="entry name" value="SH2"/>
</dbReference>
<dbReference type="PRINTS" id="PR00401">
    <property type="entry name" value="SH2DOMAIN"/>
</dbReference>
<feature type="region of interest" description="Disordered" evidence="6">
    <location>
        <begin position="1057"/>
        <end position="1093"/>
    </location>
</feature>
<evidence type="ECO:0000259" key="7">
    <source>
        <dbReference type="PROSITE" id="PS50001"/>
    </source>
</evidence>
<protein>
    <submittedName>
        <fullName evidence="11">Putative adaptor for phosphoinositide 3-kinase</fullName>
    </submittedName>
</protein>
<dbReference type="PROSITE" id="PS50001">
    <property type="entry name" value="SH2"/>
    <property type="match status" value="2"/>
</dbReference>
<dbReference type="SMART" id="SM00109">
    <property type="entry name" value="C1"/>
    <property type="match status" value="2"/>
</dbReference>
<feature type="domain" description="SH2" evidence="7">
    <location>
        <begin position="679"/>
        <end position="773"/>
    </location>
</feature>
<dbReference type="SMART" id="SM00324">
    <property type="entry name" value="RhoGAP"/>
    <property type="match status" value="1"/>
</dbReference>
<dbReference type="PANTHER" id="PTHR46075:SF5">
    <property type="entry name" value="PHOSPHATIDYLINOSITOL 3-KINASE REGULATORY SUBUNIT ALPHA"/>
    <property type="match status" value="1"/>
</dbReference>
<evidence type="ECO:0000256" key="4">
    <source>
        <dbReference type="PROSITE-ProRule" id="PRU00191"/>
    </source>
</evidence>
<dbReference type="SUPFAM" id="SSF55550">
    <property type="entry name" value="SH2 domain"/>
    <property type="match status" value="2"/>
</dbReference>
<keyword evidence="5" id="KW-0175">Coiled coil</keyword>
<dbReference type="AlphaFoldDB" id="U5ETW2"/>
<keyword evidence="3" id="KW-0862">Zinc</keyword>
<dbReference type="FunFam" id="3.30.505.10:FF:000100">
    <property type="entry name" value="phosphatidylinositol 3-kinase regulatory subunit gamma"/>
    <property type="match status" value="1"/>
</dbReference>
<dbReference type="SUPFAM" id="SSF48350">
    <property type="entry name" value="GTPase activation domain, GAP"/>
    <property type="match status" value="1"/>
</dbReference>